<dbReference type="AlphaFoldDB" id="A0A1I7X2U3"/>
<evidence type="ECO:0000313" key="5">
    <source>
        <dbReference type="WBParaSite" id="Hba_11917"/>
    </source>
</evidence>
<protein>
    <submittedName>
        <fullName evidence="5">Col_cuticle_N domain-containing protein</fullName>
    </submittedName>
</protein>
<proteinExistence type="predicted"/>
<feature type="region of interest" description="Disordered" evidence="2">
    <location>
        <begin position="187"/>
        <end position="276"/>
    </location>
</feature>
<name>A0A1I7X2U3_HETBA</name>
<dbReference type="PANTHER" id="PTHR24637">
    <property type="entry name" value="COLLAGEN"/>
    <property type="match status" value="1"/>
</dbReference>
<evidence type="ECO:0000313" key="4">
    <source>
        <dbReference type="Proteomes" id="UP000095283"/>
    </source>
</evidence>
<evidence type="ECO:0000259" key="3">
    <source>
        <dbReference type="SMART" id="SM01088"/>
    </source>
</evidence>
<reference evidence="5" key="1">
    <citation type="submission" date="2016-11" db="UniProtKB">
        <authorList>
            <consortium name="WormBaseParasite"/>
        </authorList>
    </citation>
    <scope>IDENTIFICATION</scope>
</reference>
<keyword evidence="1" id="KW-0677">Repeat</keyword>
<feature type="domain" description="Nematode cuticle collagen N-terminal" evidence="3">
    <location>
        <begin position="6"/>
        <end position="58"/>
    </location>
</feature>
<dbReference type="SMART" id="SM01088">
    <property type="entry name" value="Col_cuticle_N"/>
    <property type="match status" value="1"/>
</dbReference>
<dbReference type="Pfam" id="PF01484">
    <property type="entry name" value="Col_cuticle_N"/>
    <property type="match status" value="1"/>
</dbReference>
<evidence type="ECO:0000256" key="2">
    <source>
        <dbReference type="SAM" id="MobiDB-lite"/>
    </source>
</evidence>
<dbReference type="PANTHER" id="PTHR24637:SF295">
    <property type="entry name" value="NEMATODE CUTICLE COLLAGEN N-TERMINAL DOMAIN-CONTAINING PROTEIN"/>
    <property type="match status" value="1"/>
</dbReference>
<sequence>MGTQKIILATTCVGSAVSIAAALCITLSLLSDINSFYDEVIVDLVEFKGYADDAWQQMMKTNRDDDQKAESVLLRRIRRQYEIPPQGATVVYRTKSVLLGLLVHLVSQELLEVRIRLIFSLVRVVVWENLVQQDPLGRLGLMENPVKTEIQDLKPWTHRTTRTTRRKRSCWKGLYYYKKFISNQVIDKPDGADSSPGPVGQQGPPGPAGKDGAPGPSGPPGKTGADGSPGPDAAYCPCPPRTSTLSERAADTVARETISGETSSKRRSISEDGSIKREVSIGGGILVERRGAAPPTAQAAKSPAYPVDEVL</sequence>
<keyword evidence="4" id="KW-1185">Reference proteome</keyword>
<feature type="region of interest" description="Disordered" evidence="2">
    <location>
        <begin position="291"/>
        <end position="311"/>
    </location>
</feature>
<evidence type="ECO:0000256" key="1">
    <source>
        <dbReference type="ARBA" id="ARBA00022737"/>
    </source>
</evidence>
<accession>A0A1I7X2U3</accession>
<dbReference type="GO" id="GO:0042302">
    <property type="term" value="F:structural constituent of cuticle"/>
    <property type="evidence" value="ECO:0007669"/>
    <property type="project" value="InterPro"/>
</dbReference>
<feature type="compositionally biased region" description="Low complexity" evidence="2">
    <location>
        <begin position="193"/>
        <end position="214"/>
    </location>
</feature>
<organism evidence="4 5">
    <name type="scientific">Heterorhabditis bacteriophora</name>
    <name type="common">Entomopathogenic nematode worm</name>
    <dbReference type="NCBI Taxonomy" id="37862"/>
    <lineage>
        <taxon>Eukaryota</taxon>
        <taxon>Metazoa</taxon>
        <taxon>Ecdysozoa</taxon>
        <taxon>Nematoda</taxon>
        <taxon>Chromadorea</taxon>
        <taxon>Rhabditida</taxon>
        <taxon>Rhabditina</taxon>
        <taxon>Rhabditomorpha</taxon>
        <taxon>Strongyloidea</taxon>
        <taxon>Heterorhabditidae</taxon>
        <taxon>Heterorhabditis</taxon>
    </lineage>
</organism>
<dbReference type="InterPro" id="IPR002486">
    <property type="entry name" value="Col_cuticle_N"/>
</dbReference>
<dbReference type="Proteomes" id="UP000095283">
    <property type="component" value="Unplaced"/>
</dbReference>
<dbReference type="WBParaSite" id="Hba_11917">
    <property type="protein sequence ID" value="Hba_11917"/>
    <property type="gene ID" value="Hba_11917"/>
</dbReference>